<evidence type="ECO:0000256" key="1">
    <source>
        <dbReference type="ARBA" id="ARBA00022679"/>
    </source>
</evidence>
<evidence type="ECO:0000259" key="2">
    <source>
        <dbReference type="Pfam" id="PF12804"/>
    </source>
</evidence>
<organism evidence="3 4">
    <name type="scientific">Methanolobus vulcani</name>
    <dbReference type="NCBI Taxonomy" id="38026"/>
    <lineage>
        <taxon>Archaea</taxon>
        <taxon>Methanobacteriati</taxon>
        <taxon>Methanobacteriota</taxon>
        <taxon>Stenosarchaea group</taxon>
        <taxon>Methanomicrobia</taxon>
        <taxon>Methanosarcinales</taxon>
        <taxon>Methanosarcinaceae</taxon>
        <taxon>Methanolobus</taxon>
    </lineage>
</organism>
<keyword evidence="4" id="KW-1185">Reference proteome</keyword>
<protein>
    <submittedName>
        <fullName evidence="3">TIGR00454 family protein</fullName>
    </submittedName>
</protein>
<dbReference type="OrthoDB" id="9782at2157"/>
<evidence type="ECO:0000313" key="3">
    <source>
        <dbReference type="EMBL" id="SDG03640.1"/>
    </source>
</evidence>
<dbReference type="EMBL" id="FNCA01000006">
    <property type="protein sequence ID" value="SDG03640.1"/>
    <property type="molecule type" value="Genomic_DNA"/>
</dbReference>
<gene>
    <name evidence="3" type="ORF">SAMN04488589_1991</name>
</gene>
<reference evidence="3 4" key="1">
    <citation type="submission" date="2016-10" db="EMBL/GenBank/DDBJ databases">
        <authorList>
            <person name="Varghese N."/>
            <person name="Submissions S."/>
        </authorList>
    </citation>
    <scope>NUCLEOTIDE SEQUENCE [LARGE SCALE GENOMIC DNA]</scope>
    <source>
        <strain evidence="3 4">PL 12/M</strain>
    </source>
</reference>
<sequence length="211" mass="22840">MDAIIMAGGFGSRLGMGEKPCVDLLGKPLISYVIDALQKTESIGDIYVAVSPATPKTASFVEEEYEGKVQVIPTGGGNYVGDMVYAVKVACISDPLMILMSDLPLLTPALLEKVIAEYKTCGKPAMSIFSPISVCKSLGIRPDTVFNWGGEGKLIVPSGVNIMDGKDVDHEQEYVSLVMEDVEFALNINTVDDLKKCKEMILERDVRSIKN</sequence>
<dbReference type="AlphaFoldDB" id="A0A7Z7AXI7"/>
<keyword evidence="1" id="KW-0808">Transferase</keyword>
<dbReference type="Proteomes" id="UP000199259">
    <property type="component" value="Unassembled WGS sequence"/>
</dbReference>
<comment type="caution">
    <text evidence="3">The sequence shown here is derived from an EMBL/GenBank/DDBJ whole genome shotgun (WGS) entry which is preliminary data.</text>
</comment>
<dbReference type="PANTHER" id="PTHR19136:SF86">
    <property type="entry name" value="ADENOSYLCOBINAMIDE-PHOSPHATE GUANYLYLTRANSFERASE"/>
    <property type="match status" value="1"/>
</dbReference>
<dbReference type="InterPro" id="IPR025877">
    <property type="entry name" value="MobA-like_NTP_Trfase"/>
</dbReference>
<evidence type="ECO:0000313" key="4">
    <source>
        <dbReference type="Proteomes" id="UP000199259"/>
    </source>
</evidence>
<proteinExistence type="predicted"/>
<dbReference type="SUPFAM" id="SSF53448">
    <property type="entry name" value="Nucleotide-diphospho-sugar transferases"/>
    <property type="match status" value="1"/>
</dbReference>
<dbReference type="Gene3D" id="3.90.550.10">
    <property type="entry name" value="Spore Coat Polysaccharide Biosynthesis Protein SpsA, Chain A"/>
    <property type="match status" value="1"/>
</dbReference>
<dbReference type="InterPro" id="IPR029044">
    <property type="entry name" value="Nucleotide-diphossugar_trans"/>
</dbReference>
<dbReference type="Pfam" id="PF12804">
    <property type="entry name" value="NTP_transf_3"/>
    <property type="match status" value="1"/>
</dbReference>
<dbReference type="PANTHER" id="PTHR19136">
    <property type="entry name" value="MOLYBDENUM COFACTOR GUANYLYLTRANSFERASE"/>
    <property type="match status" value="1"/>
</dbReference>
<accession>A0A7Z7AXI7</accession>
<name>A0A7Z7AXI7_9EURY</name>
<feature type="domain" description="MobA-like NTP transferase" evidence="2">
    <location>
        <begin position="3"/>
        <end position="124"/>
    </location>
</feature>
<dbReference type="GO" id="GO:0016779">
    <property type="term" value="F:nucleotidyltransferase activity"/>
    <property type="evidence" value="ECO:0007669"/>
    <property type="project" value="TreeGrafter"/>
</dbReference>
<dbReference type="RefSeq" id="WP_091710295.1">
    <property type="nucleotide sequence ID" value="NZ_FNCA01000006.1"/>
</dbReference>